<dbReference type="Proteomes" id="UP000199595">
    <property type="component" value="Unassembled WGS sequence"/>
</dbReference>
<evidence type="ECO:0000313" key="3">
    <source>
        <dbReference type="Proteomes" id="UP000199595"/>
    </source>
</evidence>
<gene>
    <name evidence="1" type="ORF">SAMN05444411_106217</name>
    <name evidence="2" type="ORF">SAMN05444411_1091</name>
</gene>
<evidence type="ECO:0000313" key="1">
    <source>
        <dbReference type="EMBL" id="SDX55828.1"/>
    </source>
</evidence>
<sequence length="45" mass="4934">GCIAPVTYLSGIGKGTTSKLLFQKIVSLCYQAFERKEKVILTIKS</sequence>
<name>A0A1H3CPK4_9FLAO</name>
<dbReference type="AlphaFoldDB" id="A0A1H3CPK4"/>
<organism evidence="1 3">
    <name type="scientific">Lutibacter oricola</name>
    <dbReference type="NCBI Taxonomy" id="762486"/>
    <lineage>
        <taxon>Bacteria</taxon>
        <taxon>Pseudomonadati</taxon>
        <taxon>Bacteroidota</taxon>
        <taxon>Flavobacteriia</taxon>
        <taxon>Flavobacteriales</taxon>
        <taxon>Flavobacteriaceae</taxon>
        <taxon>Lutibacter</taxon>
    </lineage>
</organism>
<reference evidence="3" key="1">
    <citation type="submission" date="2016-10" db="EMBL/GenBank/DDBJ databases">
        <authorList>
            <person name="Varghese N."/>
            <person name="Submissions S."/>
        </authorList>
    </citation>
    <scope>NUCLEOTIDE SEQUENCE [LARGE SCALE GENOMIC DNA]</scope>
    <source>
        <strain evidence="3">DSM 24956</strain>
    </source>
</reference>
<reference evidence="1 3" key="2">
    <citation type="submission" date="2016-10" db="EMBL/GenBank/DDBJ databases">
        <authorList>
            <person name="de Groot N.N."/>
        </authorList>
    </citation>
    <scope>NUCLEOTIDE SEQUENCE [LARGE SCALE GENOMIC DNA]</scope>
    <source>
        <strain evidence="1 3">DSM 24956</strain>
    </source>
</reference>
<protein>
    <submittedName>
        <fullName evidence="1">Uncharacterized protein</fullName>
    </submittedName>
</protein>
<keyword evidence="3" id="KW-1185">Reference proteome</keyword>
<dbReference type="EMBL" id="FNNJ01000006">
    <property type="protein sequence ID" value="SDX55828.1"/>
    <property type="molecule type" value="Genomic_DNA"/>
</dbReference>
<accession>A0A1H3CPK4</accession>
<dbReference type="EMBL" id="FNNJ01000009">
    <property type="protein sequence ID" value="SDX74622.1"/>
    <property type="molecule type" value="Genomic_DNA"/>
</dbReference>
<evidence type="ECO:0000313" key="2">
    <source>
        <dbReference type="EMBL" id="SDX74622.1"/>
    </source>
</evidence>
<dbReference type="STRING" id="762486.SAMN05444411_106217"/>
<feature type="non-terminal residue" evidence="1">
    <location>
        <position position="1"/>
    </location>
</feature>
<proteinExistence type="predicted"/>